<evidence type="ECO:0000256" key="1">
    <source>
        <dbReference type="SAM" id="MobiDB-lite"/>
    </source>
</evidence>
<proteinExistence type="predicted"/>
<name>A0A9R1VTI0_LACSA</name>
<protein>
    <recommendedName>
        <fullName evidence="4">Reverse transcriptase/retrotransposon-derived protein RNase H-like domain-containing protein</fullName>
    </recommendedName>
</protein>
<feature type="compositionally biased region" description="Basic residues" evidence="1">
    <location>
        <begin position="9"/>
        <end position="21"/>
    </location>
</feature>
<evidence type="ECO:0000313" key="3">
    <source>
        <dbReference type="Proteomes" id="UP000235145"/>
    </source>
</evidence>
<feature type="region of interest" description="Disordered" evidence="1">
    <location>
        <begin position="1"/>
        <end position="21"/>
    </location>
</feature>
<sequence>MYARDAKGKVPRSCHNHGKNRSKIEKVEALLKAQTQKTVKVIHGLNGKLAALGRFLVKSIEHTLPFFQELKTHARKNNIEWLGEAKEALQKLKKHLLSLLTFTSPDANELLIIHLSAS</sequence>
<comment type="caution">
    <text evidence="2">The sequence shown here is derived from an EMBL/GenBank/DDBJ whole genome shotgun (WGS) entry which is preliminary data.</text>
</comment>
<accession>A0A9R1VTI0</accession>
<dbReference type="InterPro" id="IPR043502">
    <property type="entry name" value="DNA/RNA_pol_sf"/>
</dbReference>
<evidence type="ECO:0008006" key="4">
    <source>
        <dbReference type="Google" id="ProtNLM"/>
    </source>
</evidence>
<evidence type="ECO:0000313" key="2">
    <source>
        <dbReference type="EMBL" id="KAJ0210353.1"/>
    </source>
</evidence>
<dbReference type="SUPFAM" id="SSF56672">
    <property type="entry name" value="DNA/RNA polymerases"/>
    <property type="match status" value="1"/>
</dbReference>
<keyword evidence="3" id="KW-1185">Reference proteome</keyword>
<dbReference type="InterPro" id="IPR043128">
    <property type="entry name" value="Rev_trsase/Diguanyl_cyclase"/>
</dbReference>
<dbReference type="Proteomes" id="UP000235145">
    <property type="component" value="Unassembled WGS sequence"/>
</dbReference>
<gene>
    <name evidence="2" type="ORF">LSAT_V11C400178100</name>
</gene>
<organism evidence="2 3">
    <name type="scientific">Lactuca sativa</name>
    <name type="common">Garden lettuce</name>
    <dbReference type="NCBI Taxonomy" id="4236"/>
    <lineage>
        <taxon>Eukaryota</taxon>
        <taxon>Viridiplantae</taxon>
        <taxon>Streptophyta</taxon>
        <taxon>Embryophyta</taxon>
        <taxon>Tracheophyta</taxon>
        <taxon>Spermatophyta</taxon>
        <taxon>Magnoliopsida</taxon>
        <taxon>eudicotyledons</taxon>
        <taxon>Gunneridae</taxon>
        <taxon>Pentapetalae</taxon>
        <taxon>asterids</taxon>
        <taxon>campanulids</taxon>
        <taxon>Asterales</taxon>
        <taxon>Asteraceae</taxon>
        <taxon>Cichorioideae</taxon>
        <taxon>Cichorieae</taxon>
        <taxon>Lactucinae</taxon>
        <taxon>Lactuca</taxon>
    </lineage>
</organism>
<reference evidence="2 3" key="1">
    <citation type="journal article" date="2017" name="Nat. Commun.">
        <title>Genome assembly with in vitro proximity ligation data and whole-genome triplication in lettuce.</title>
        <authorList>
            <person name="Reyes-Chin-Wo S."/>
            <person name="Wang Z."/>
            <person name="Yang X."/>
            <person name="Kozik A."/>
            <person name="Arikit S."/>
            <person name="Song C."/>
            <person name="Xia L."/>
            <person name="Froenicke L."/>
            <person name="Lavelle D.O."/>
            <person name="Truco M.J."/>
            <person name="Xia R."/>
            <person name="Zhu S."/>
            <person name="Xu C."/>
            <person name="Xu H."/>
            <person name="Xu X."/>
            <person name="Cox K."/>
            <person name="Korf I."/>
            <person name="Meyers B.C."/>
            <person name="Michelmore R.W."/>
        </authorList>
    </citation>
    <scope>NUCLEOTIDE SEQUENCE [LARGE SCALE GENOMIC DNA]</scope>
    <source>
        <strain evidence="3">cv. Salinas</strain>
        <tissue evidence="2">Seedlings</tissue>
    </source>
</reference>
<dbReference type="AlphaFoldDB" id="A0A9R1VTI0"/>
<dbReference type="EMBL" id="NBSK02000004">
    <property type="protein sequence ID" value="KAJ0210353.1"/>
    <property type="molecule type" value="Genomic_DNA"/>
</dbReference>
<dbReference type="Gene3D" id="3.30.70.270">
    <property type="match status" value="1"/>
</dbReference>